<sequence length="194" mass="21763">MVWPITPGSRGVGPYEMSRIIAPEEKMKMMKQMIPMMNMATRMDVKDVMNIMTTKYKAKAGLSFDEVVESMKLRANMDNLKLVGHSPMWKDIQAVLGDTSAPRVEVFHFCDIAAGREVLKYAPEAVVFLPCRIAVMEDGEKNVWILTLDWDVSWLDSISGRMGLDKQADALVKYAAQIRSEIDDVMKAAANGDL</sequence>
<dbReference type="InterPro" id="IPR035923">
    <property type="entry name" value="TT1751-like_sf"/>
</dbReference>
<name>A0A4R1BIX0_9PROT</name>
<feature type="domain" description="DUF302" evidence="1">
    <location>
        <begin position="97"/>
        <end position="149"/>
    </location>
</feature>
<dbReference type="AlphaFoldDB" id="A0A4R1BIX0"/>
<accession>A0A4R1BIX0</accession>
<dbReference type="Pfam" id="PF03625">
    <property type="entry name" value="DUF302"/>
    <property type="match status" value="1"/>
</dbReference>
<evidence type="ECO:0000313" key="3">
    <source>
        <dbReference type="Proteomes" id="UP000295443"/>
    </source>
</evidence>
<dbReference type="SUPFAM" id="SSF103247">
    <property type="entry name" value="TT1751-like"/>
    <property type="match status" value="1"/>
</dbReference>
<dbReference type="InterPro" id="IPR005180">
    <property type="entry name" value="DUF302"/>
</dbReference>
<dbReference type="Proteomes" id="UP000295443">
    <property type="component" value="Unassembled WGS sequence"/>
</dbReference>
<reference evidence="2 3" key="1">
    <citation type="submission" date="2019-03" db="EMBL/GenBank/DDBJ databases">
        <title>Genome sequence of Thiobacillaceae bacterium LSR1, a sulfur-oxidizing bacterium isolated from freshwater sediment.</title>
        <authorList>
            <person name="Li S."/>
        </authorList>
    </citation>
    <scope>NUCLEOTIDE SEQUENCE [LARGE SCALE GENOMIC DNA]</scope>
    <source>
        <strain evidence="2 3">LSR1</strain>
    </source>
</reference>
<dbReference type="CDD" id="cd14797">
    <property type="entry name" value="DUF302"/>
    <property type="match status" value="1"/>
</dbReference>
<organism evidence="2 3">
    <name type="scientific">Parasulfuritortus cantonensis</name>
    <dbReference type="NCBI Taxonomy" id="2528202"/>
    <lineage>
        <taxon>Bacteria</taxon>
        <taxon>Pseudomonadati</taxon>
        <taxon>Pseudomonadota</taxon>
        <taxon>Betaproteobacteria</taxon>
        <taxon>Nitrosomonadales</taxon>
        <taxon>Thiobacillaceae</taxon>
        <taxon>Parasulfuritortus</taxon>
    </lineage>
</organism>
<evidence type="ECO:0000313" key="2">
    <source>
        <dbReference type="EMBL" id="TCJ17246.1"/>
    </source>
</evidence>
<protein>
    <submittedName>
        <fullName evidence="2">DUF302 domain-containing protein</fullName>
    </submittedName>
</protein>
<keyword evidence="3" id="KW-1185">Reference proteome</keyword>
<dbReference type="EMBL" id="SJZB01000014">
    <property type="protein sequence ID" value="TCJ17246.1"/>
    <property type="molecule type" value="Genomic_DNA"/>
</dbReference>
<gene>
    <name evidence="2" type="ORF">EZJ19_04540</name>
</gene>
<comment type="caution">
    <text evidence="2">The sequence shown here is derived from an EMBL/GenBank/DDBJ whole genome shotgun (WGS) entry which is preliminary data.</text>
</comment>
<evidence type="ECO:0000259" key="1">
    <source>
        <dbReference type="Pfam" id="PF03625"/>
    </source>
</evidence>
<proteinExistence type="predicted"/>
<dbReference type="OrthoDB" id="9783833at2"/>
<dbReference type="Gene3D" id="3.30.310.70">
    <property type="entry name" value="TT1751-like domain"/>
    <property type="match status" value="1"/>
</dbReference>